<gene>
    <name evidence="1" type="ORF">L1987_08628</name>
</gene>
<reference evidence="1 2" key="2">
    <citation type="journal article" date="2022" name="Mol. Ecol. Resour.">
        <title>The genomes of chicory, endive, great burdock and yacon provide insights into Asteraceae paleo-polyploidization history and plant inulin production.</title>
        <authorList>
            <person name="Fan W."/>
            <person name="Wang S."/>
            <person name="Wang H."/>
            <person name="Wang A."/>
            <person name="Jiang F."/>
            <person name="Liu H."/>
            <person name="Zhao H."/>
            <person name="Xu D."/>
            <person name="Zhang Y."/>
        </authorList>
    </citation>
    <scope>NUCLEOTIDE SEQUENCE [LARGE SCALE GENOMIC DNA]</scope>
    <source>
        <strain evidence="2">cv. Yunnan</strain>
        <tissue evidence="1">Leaves</tissue>
    </source>
</reference>
<organism evidence="1 2">
    <name type="scientific">Smallanthus sonchifolius</name>
    <dbReference type="NCBI Taxonomy" id="185202"/>
    <lineage>
        <taxon>Eukaryota</taxon>
        <taxon>Viridiplantae</taxon>
        <taxon>Streptophyta</taxon>
        <taxon>Embryophyta</taxon>
        <taxon>Tracheophyta</taxon>
        <taxon>Spermatophyta</taxon>
        <taxon>Magnoliopsida</taxon>
        <taxon>eudicotyledons</taxon>
        <taxon>Gunneridae</taxon>
        <taxon>Pentapetalae</taxon>
        <taxon>asterids</taxon>
        <taxon>campanulids</taxon>
        <taxon>Asterales</taxon>
        <taxon>Asteraceae</taxon>
        <taxon>Asteroideae</taxon>
        <taxon>Heliantheae alliance</taxon>
        <taxon>Millerieae</taxon>
        <taxon>Smallanthus</taxon>
    </lineage>
</organism>
<reference evidence="2" key="1">
    <citation type="journal article" date="2022" name="Mol. Ecol. Resour.">
        <title>The genomes of chicory, endive, great burdock and yacon provide insights into Asteraceae palaeo-polyploidization history and plant inulin production.</title>
        <authorList>
            <person name="Fan W."/>
            <person name="Wang S."/>
            <person name="Wang H."/>
            <person name="Wang A."/>
            <person name="Jiang F."/>
            <person name="Liu H."/>
            <person name="Zhao H."/>
            <person name="Xu D."/>
            <person name="Zhang Y."/>
        </authorList>
    </citation>
    <scope>NUCLEOTIDE SEQUENCE [LARGE SCALE GENOMIC DNA]</scope>
    <source>
        <strain evidence="2">cv. Yunnan</strain>
    </source>
</reference>
<proteinExistence type="predicted"/>
<dbReference type="EMBL" id="CM042020">
    <property type="protein sequence ID" value="KAI3821072.1"/>
    <property type="molecule type" value="Genomic_DNA"/>
</dbReference>
<protein>
    <submittedName>
        <fullName evidence="1">Uncharacterized protein</fullName>
    </submittedName>
</protein>
<evidence type="ECO:0000313" key="2">
    <source>
        <dbReference type="Proteomes" id="UP001056120"/>
    </source>
</evidence>
<evidence type="ECO:0000313" key="1">
    <source>
        <dbReference type="EMBL" id="KAI3821072.1"/>
    </source>
</evidence>
<name>A0ACB9JLQ5_9ASTR</name>
<accession>A0ACB9JLQ5</accession>
<comment type="caution">
    <text evidence="1">The sequence shown here is derived from an EMBL/GenBank/DDBJ whole genome shotgun (WGS) entry which is preliminary data.</text>
</comment>
<keyword evidence="2" id="KW-1185">Reference proteome</keyword>
<dbReference type="Proteomes" id="UP001056120">
    <property type="component" value="Linkage Group LG03"/>
</dbReference>
<sequence length="244" mass="27501">MVAPAATVDQAMDFKGHHAEMTKALTTDNVGLICKHANFVILSLKLASVNPNTDFSASANTESMMNMEMKQNGEIERYKREEMEQDKKDDDDDCNHQLEGSRRLQPWTRQITVRGIVASVILGCIYSITSTKLNPTADMTPNMNVSAALLAFVLMRTWTKMLKKSEITSVPFIRHENTMIQTCSVACYSIAFRANRYKFLQQVVQVVVVAIDADRVIVRISPTIDHLDPMDSDPCNLKKLSYFM</sequence>